<evidence type="ECO:0000259" key="1">
    <source>
        <dbReference type="PROSITE" id="PS51094"/>
    </source>
</evidence>
<dbReference type="Gene3D" id="3.40.930.10">
    <property type="entry name" value="Mannitol-specific EII, Chain A"/>
    <property type="match status" value="1"/>
</dbReference>
<dbReference type="Proteomes" id="UP000192095">
    <property type="component" value="Chromosome"/>
</dbReference>
<dbReference type="EMBL" id="CP015902">
    <property type="protein sequence ID" value="ARE21193.1"/>
    <property type="molecule type" value="Genomic_DNA"/>
</dbReference>
<sequence length="83" mass="9544">MPHPLNDSVIESTIFVAVVPRGLEWDEITNAKFIFLLAIKSNEVEELQNVYDTLLDFITSNDKQESLIKNSNYNNLLNIFTQN</sequence>
<dbReference type="SUPFAM" id="SSF55804">
    <property type="entry name" value="Phoshotransferase/anion transport protein"/>
    <property type="match status" value="1"/>
</dbReference>
<dbReference type="AlphaFoldDB" id="A0A1V0P343"/>
<proteinExistence type="predicted"/>
<name>A0A1V0P343_LACLL</name>
<gene>
    <name evidence="2" type="ORF">LLUC06_1650</name>
</gene>
<dbReference type="PROSITE" id="PS51094">
    <property type="entry name" value="PTS_EIIA_TYPE_2"/>
    <property type="match status" value="1"/>
</dbReference>
<dbReference type="InterPro" id="IPR016152">
    <property type="entry name" value="PTrfase/Anion_transptr"/>
</dbReference>
<feature type="domain" description="PTS EIIA type-2" evidence="1">
    <location>
        <begin position="1"/>
        <end position="83"/>
    </location>
</feature>
<dbReference type="RefSeq" id="WP_058221132.1">
    <property type="nucleotide sequence ID" value="NZ_CP015902.2"/>
</dbReference>
<accession>A0A1V0P343</accession>
<organism evidence="2 3">
    <name type="scientific">Lactococcus lactis subsp. lactis</name>
    <name type="common">Streptococcus lactis</name>
    <dbReference type="NCBI Taxonomy" id="1360"/>
    <lineage>
        <taxon>Bacteria</taxon>
        <taxon>Bacillati</taxon>
        <taxon>Bacillota</taxon>
        <taxon>Bacilli</taxon>
        <taxon>Lactobacillales</taxon>
        <taxon>Streptococcaceae</taxon>
        <taxon>Lactococcus</taxon>
    </lineage>
</organism>
<reference evidence="2 3" key="1">
    <citation type="journal article" date="2017" name="BMC Genomics">
        <title>Comparative and functional genomics of the Lactococcus lactis taxon; insights into evolution and niche adaptation.</title>
        <authorList>
            <person name="Kelleher P."/>
            <person name="Bottacini F."/>
            <person name="Mahony J."/>
            <person name="Kilcawley K.N."/>
            <person name="van Sinderen D."/>
        </authorList>
    </citation>
    <scope>NUCLEOTIDE SEQUENCE [LARGE SCALE GENOMIC DNA]</scope>
    <source>
        <strain evidence="2 3">UC06</strain>
    </source>
</reference>
<keyword evidence="2" id="KW-0813">Transport</keyword>
<dbReference type="Pfam" id="PF00359">
    <property type="entry name" value="PTS_EIIA_2"/>
    <property type="match status" value="1"/>
</dbReference>
<keyword evidence="2" id="KW-0762">Sugar transport</keyword>
<evidence type="ECO:0000313" key="3">
    <source>
        <dbReference type="Proteomes" id="UP000192095"/>
    </source>
</evidence>
<evidence type="ECO:0000313" key="2">
    <source>
        <dbReference type="EMBL" id="ARE21193.1"/>
    </source>
</evidence>
<dbReference type="InterPro" id="IPR002178">
    <property type="entry name" value="PTS_EIIA_type-2_dom"/>
</dbReference>
<protein>
    <submittedName>
        <fullName evidence="2">PTS sugar transporter subunit IIA</fullName>
    </submittedName>
</protein>